<gene>
    <name evidence="10" type="ORF">NQ318_017747</name>
</gene>
<organism evidence="10 11">
    <name type="scientific">Aromia moschata</name>
    <dbReference type="NCBI Taxonomy" id="1265417"/>
    <lineage>
        <taxon>Eukaryota</taxon>
        <taxon>Metazoa</taxon>
        <taxon>Ecdysozoa</taxon>
        <taxon>Arthropoda</taxon>
        <taxon>Hexapoda</taxon>
        <taxon>Insecta</taxon>
        <taxon>Pterygota</taxon>
        <taxon>Neoptera</taxon>
        <taxon>Endopterygota</taxon>
        <taxon>Coleoptera</taxon>
        <taxon>Polyphaga</taxon>
        <taxon>Cucujiformia</taxon>
        <taxon>Chrysomeloidea</taxon>
        <taxon>Cerambycidae</taxon>
        <taxon>Cerambycinae</taxon>
        <taxon>Callichromatini</taxon>
        <taxon>Aromia</taxon>
    </lineage>
</organism>
<name>A0AAV8Y949_9CUCU</name>
<reference evidence="10" key="1">
    <citation type="journal article" date="2023" name="Insect Mol. Biol.">
        <title>Genome sequencing provides insights into the evolution of gene families encoding plant cell wall-degrading enzymes in longhorned beetles.</title>
        <authorList>
            <person name="Shin N.R."/>
            <person name="Okamura Y."/>
            <person name="Kirsch R."/>
            <person name="Pauchet Y."/>
        </authorList>
    </citation>
    <scope>NUCLEOTIDE SEQUENCE</scope>
    <source>
        <strain evidence="10">AMC_N1</strain>
    </source>
</reference>
<proteinExistence type="predicted"/>
<sequence>MREEDWKSLARTRLRVFEEELHTAHEAGMTSYSGQRSWSFLNGIVYALTVVTTIGYGHLYPTTLTGKVITIVYALIGIPLFLIVLTDFGKLFTRCIKFLWSFVRRLYYTGSCRNVRKTAHVQIIIVGLKLQCCASGLHTIKT</sequence>
<feature type="transmembrane region" description="Helical" evidence="8">
    <location>
        <begin position="68"/>
        <end position="88"/>
    </location>
</feature>
<dbReference type="Proteomes" id="UP001162162">
    <property type="component" value="Unassembled WGS sequence"/>
</dbReference>
<evidence type="ECO:0000256" key="2">
    <source>
        <dbReference type="ARBA" id="ARBA00022448"/>
    </source>
</evidence>
<evidence type="ECO:0000256" key="3">
    <source>
        <dbReference type="ARBA" id="ARBA00022692"/>
    </source>
</evidence>
<keyword evidence="4 8" id="KW-1133">Transmembrane helix</keyword>
<evidence type="ECO:0000313" key="10">
    <source>
        <dbReference type="EMBL" id="KAJ8947384.1"/>
    </source>
</evidence>
<keyword evidence="3 8" id="KW-0812">Transmembrane</keyword>
<evidence type="ECO:0000256" key="8">
    <source>
        <dbReference type="SAM" id="Phobius"/>
    </source>
</evidence>
<dbReference type="InterPro" id="IPR013099">
    <property type="entry name" value="K_chnl_dom"/>
</dbReference>
<dbReference type="InterPro" id="IPR003280">
    <property type="entry name" value="2pore_dom_K_chnl"/>
</dbReference>
<dbReference type="Gene3D" id="1.10.287.70">
    <property type="match status" value="1"/>
</dbReference>
<dbReference type="GO" id="GO:0022841">
    <property type="term" value="F:potassium ion leak channel activity"/>
    <property type="evidence" value="ECO:0007669"/>
    <property type="project" value="TreeGrafter"/>
</dbReference>
<dbReference type="PANTHER" id="PTHR11003">
    <property type="entry name" value="POTASSIUM CHANNEL, SUBFAMILY K"/>
    <property type="match status" value="1"/>
</dbReference>
<dbReference type="EMBL" id="JAPWTK010000162">
    <property type="protein sequence ID" value="KAJ8947384.1"/>
    <property type="molecule type" value="Genomic_DNA"/>
</dbReference>
<dbReference type="AlphaFoldDB" id="A0AAV8Y949"/>
<keyword evidence="11" id="KW-1185">Reference proteome</keyword>
<evidence type="ECO:0000256" key="1">
    <source>
        <dbReference type="ARBA" id="ARBA00004141"/>
    </source>
</evidence>
<feature type="domain" description="Potassium channel" evidence="9">
    <location>
        <begin position="35"/>
        <end position="93"/>
    </location>
</feature>
<feature type="transmembrane region" description="Helical" evidence="8">
    <location>
        <begin position="38"/>
        <end position="56"/>
    </location>
</feature>
<evidence type="ECO:0000256" key="5">
    <source>
        <dbReference type="ARBA" id="ARBA00023065"/>
    </source>
</evidence>
<dbReference type="GO" id="GO:0015271">
    <property type="term" value="F:outward rectifier potassium channel activity"/>
    <property type="evidence" value="ECO:0007669"/>
    <property type="project" value="TreeGrafter"/>
</dbReference>
<evidence type="ECO:0000259" key="9">
    <source>
        <dbReference type="Pfam" id="PF07885"/>
    </source>
</evidence>
<dbReference type="PANTHER" id="PTHR11003:SF335">
    <property type="entry name" value="POTASSIUM CHANNEL DOMAIN-CONTAINING PROTEIN"/>
    <property type="match status" value="1"/>
</dbReference>
<protein>
    <recommendedName>
        <fullName evidence="9">Potassium channel domain-containing protein</fullName>
    </recommendedName>
</protein>
<keyword evidence="5" id="KW-0406">Ion transport</keyword>
<evidence type="ECO:0000256" key="6">
    <source>
        <dbReference type="ARBA" id="ARBA00023136"/>
    </source>
</evidence>
<dbReference type="Pfam" id="PF07885">
    <property type="entry name" value="Ion_trans_2"/>
    <property type="match status" value="1"/>
</dbReference>
<evidence type="ECO:0000256" key="7">
    <source>
        <dbReference type="ARBA" id="ARBA00023303"/>
    </source>
</evidence>
<dbReference type="GO" id="GO:0005886">
    <property type="term" value="C:plasma membrane"/>
    <property type="evidence" value="ECO:0007669"/>
    <property type="project" value="TreeGrafter"/>
</dbReference>
<dbReference type="SUPFAM" id="SSF81324">
    <property type="entry name" value="Voltage-gated potassium channels"/>
    <property type="match status" value="1"/>
</dbReference>
<comment type="subcellular location">
    <subcellularLocation>
        <location evidence="1">Membrane</location>
        <topology evidence="1">Multi-pass membrane protein</topology>
    </subcellularLocation>
</comment>
<accession>A0AAV8Y949</accession>
<keyword evidence="2" id="KW-0813">Transport</keyword>
<evidence type="ECO:0000313" key="11">
    <source>
        <dbReference type="Proteomes" id="UP001162162"/>
    </source>
</evidence>
<keyword evidence="7" id="KW-0407">Ion channel</keyword>
<dbReference type="GO" id="GO:0030322">
    <property type="term" value="P:stabilization of membrane potential"/>
    <property type="evidence" value="ECO:0007669"/>
    <property type="project" value="TreeGrafter"/>
</dbReference>
<evidence type="ECO:0000256" key="4">
    <source>
        <dbReference type="ARBA" id="ARBA00022989"/>
    </source>
</evidence>
<keyword evidence="6 8" id="KW-0472">Membrane</keyword>
<comment type="caution">
    <text evidence="10">The sequence shown here is derived from an EMBL/GenBank/DDBJ whole genome shotgun (WGS) entry which is preliminary data.</text>
</comment>